<feature type="transmembrane region" description="Helical" evidence="6">
    <location>
        <begin position="34"/>
        <end position="55"/>
    </location>
</feature>
<feature type="region of interest" description="Disordered" evidence="5">
    <location>
        <begin position="405"/>
        <end position="450"/>
    </location>
</feature>
<proteinExistence type="predicted"/>
<reference evidence="7" key="1">
    <citation type="submission" date="2024-06" db="EMBL/GenBank/DDBJ databases">
        <authorList>
            <person name="Liu X."/>
            <person name="Lenzi L."/>
            <person name="Haldenby T S."/>
            <person name="Uol C."/>
        </authorList>
    </citation>
    <scope>NUCLEOTIDE SEQUENCE</scope>
</reference>
<name>A0AAV2TBZ1_CALDB</name>
<keyword evidence="2" id="KW-0297">G-protein coupled receptor</keyword>
<keyword evidence="3" id="KW-0675">Receptor</keyword>
<evidence type="ECO:0000256" key="6">
    <source>
        <dbReference type="SAM" id="Phobius"/>
    </source>
</evidence>
<accession>A0AAV2TBZ1</accession>
<keyword evidence="4" id="KW-0807">Transducer</keyword>
<keyword evidence="6" id="KW-1133">Transmembrane helix</keyword>
<comment type="caution">
    <text evidence="7">The sequence shown here is derived from an EMBL/GenBank/DDBJ whole genome shotgun (WGS) entry which is preliminary data.</text>
</comment>
<protein>
    <recommendedName>
        <fullName evidence="9">G-protein coupled receptors family 1 profile domain-containing protein</fullName>
    </recommendedName>
</protein>
<sequence>MDYLNANASSGDVNCDVYEKEYASFPTAVTSSCLLILLGILGSIGNILVILVYCAPSRRRISTPYIVITPASEPNSLMESLPTQSPAANRVVSSKKSRHRRPRKFAQTYLIFVLAMVDLIACMLVLPWDVARSLRFVVEAFKDSEATVRMVNITLVLNDEDSPIVEPFLRLSSSGYTMDEILYFIRNLVFACEGSILAAIATERFLLVACRSHMTYRQSSLIRKPDKRSSLTSATRNDEDYPQTDNINLRRFFYNEKKSPSERMQIRAYLTEESKVAPKGKNEEPISSRRYWFASSCLPSARRYSCPWSCMNSTGYACKTRIYQQTIIWVIIVTPCSFVFFVELATMILHFQTEYCQQAHLLRSCADKAYILFTLISFLLIGFFYFQVFSAARLLDIHEQKRSHKHGLMESPRETSSTLSWPSGHHHHRQRESGLRTKSVSEPSPSDVGIEDQTLFNLPRNMKSVSFSESMYDDYESTSRDTSGLPDQTMESGQPRIIAHVPKRPAKSKHRWLRSRRTGLMLFTTTVVFYLTLLPFLIVHIGWWAKEVRIQPKEVYRILSAGNQISAKVLPSELRASEI</sequence>
<comment type="subcellular location">
    <subcellularLocation>
        <location evidence="1">Membrane</location>
        <topology evidence="1">Multi-pass membrane protein</topology>
    </subcellularLocation>
</comment>
<dbReference type="GO" id="GO:0005886">
    <property type="term" value="C:plasma membrane"/>
    <property type="evidence" value="ECO:0007669"/>
    <property type="project" value="TreeGrafter"/>
</dbReference>
<dbReference type="SUPFAM" id="SSF81321">
    <property type="entry name" value="Family A G protein-coupled receptor-like"/>
    <property type="match status" value="1"/>
</dbReference>
<evidence type="ECO:0000256" key="5">
    <source>
        <dbReference type="SAM" id="MobiDB-lite"/>
    </source>
</evidence>
<evidence type="ECO:0000313" key="7">
    <source>
        <dbReference type="EMBL" id="CAL5132952.1"/>
    </source>
</evidence>
<keyword evidence="6" id="KW-0812">Transmembrane</keyword>
<evidence type="ECO:0008006" key="9">
    <source>
        <dbReference type="Google" id="ProtNLM"/>
    </source>
</evidence>
<feature type="transmembrane region" description="Helical" evidence="6">
    <location>
        <begin position="181"/>
        <end position="207"/>
    </location>
</feature>
<dbReference type="Proteomes" id="UP001497525">
    <property type="component" value="Unassembled WGS sequence"/>
</dbReference>
<keyword evidence="6" id="KW-0472">Membrane</keyword>
<evidence type="ECO:0000256" key="1">
    <source>
        <dbReference type="ARBA" id="ARBA00004141"/>
    </source>
</evidence>
<evidence type="ECO:0000256" key="4">
    <source>
        <dbReference type="ARBA" id="ARBA00023224"/>
    </source>
</evidence>
<dbReference type="GO" id="GO:0004930">
    <property type="term" value="F:G protein-coupled receptor activity"/>
    <property type="evidence" value="ECO:0007669"/>
    <property type="project" value="UniProtKB-KW"/>
</dbReference>
<feature type="transmembrane region" description="Helical" evidence="6">
    <location>
        <begin position="105"/>
        <end position="126"/>
    </location>
</feature>
<dbReference type="AlphaFoldDB" id="A0AAV2TBZ1"/>
<feature type="transmembrane region" description="Helical" evidence="6">
    <location>
        <begin position="327"/>
        <end position="349"/>
    </location>
</feature>
<dbReference type="Gene3D" id="1.20.1070.10">
    <property type="entry name" value="Rhodopsin 7-helix transmembrane proteins"/>
    <property type="match status" value="2"/>
</dbReference>
<evidence type="ECO:0000256" key="2">
    <source>
        <dbReference type="ARBA" id="ARBA00023040"/>
    </source>
</evidence>
<feature type="transmembrane region" description="Helical" evidence="6">
    <location>
        <begin position="519"/>
        <end position="545"/>
    </location>
</feature>
<feature type="transmembrane region" description="Helical" evidence="6">
    <location>
        <begin position="369"/>
        <end position="395"/>
    </location>
</feature>
<evidence type="ECO:0000313" key="8">
    <source>
        <dbReference type="Proteomes" id="UP001497525"/>
    </source>
</evidence>
<gene>
    <name evidence="7" type="ORF">CDAUBV1_LOCUS5827</name>
</gene>
<dbReference type="PANTHER" id="PTHR24248">
    <property type="entry name" value="ADRENERGIC RECEPTOR-RELATED G-PROTEIN COUPLED RECEPTOR"/>
    <property type="match status" value="1"/>
</dbReference>
<organism evidence="7 8">
    <name type="scientific">Calicophoron daubneyi</name>
    <name type="common">Rumen fluke</name>
    <name type="synonym">Paramphistomum daubneyi</name>
    <dbReference type="NCBI Taxonomy" id="300641"/>
    <lineage>
        <taxon>Eukaryota</taxon>
        <taxon>Metazoa</taxon>
        <taxon>Spiralia</taxon>
        <taxon>Lophotrochozoa</taxon>
        <taxon>Platyhelminthes</taxon>
        <taxon>Trematoda</taxon>
        <taxon>Digenea</taxon>
        <taxon>Plagiorchiida</taxon>
        <taxon>Pronocephalata</taxon>
        <taxon>Paramphistomoidea</taxon>
        <taxon>Paramphistomidae</taxon>
        <taxon>Calicophoron</taxon>
    </lineage>
</organism>
<dbReference type="EMBL" id="CAXLJL010000145">
    <property type="protein sequence ID" value="CAL5132952.1"/>
    <property type="molecule type" value="Genomic_DNA"/>
</dbReference>
<evidence type="ECO:0000256" key="3">
    <source>
        <dbReference type="ARBA" id="ARBA00023170"/>
    </source>
</evidence>